<dbReference type="InterPro" id="IPR005824">
    <property type="entry name" value="KOW"/>
</dbReference>
<evidence type="ECO:0000313" key="6">
    <source>
        <dbReference type="EMBL" id="KKL61667.1"/>
    </source>
</evidence>
<dbReference type="Gene3D" id="3.30.70.940">
    <property type="entry name" value="NusG, N-terminal domain"/>
    <property type="match status" value="1"/>
</dbReference>
<evidence type="ECO:0000256" key="3">
    <source>
        <dbReference type="ARBA" id="ARBA00023163"/>
    </source>
</evidence>
<reference evidence="6" key="1">
    <citation type="journal article" date="2015" name="Nature">
        <title>Complex archaea that bridge the gap between prokaryotes and eukaryotes.</title>
        <authorList>
            <person name="Spang A."/>
            <person name="Saw J.H."/>
            <person name="Jorgensen S.L."/>
            <person name="Zaremba-Niedzwiedzka K."/>
            <person name="Martijn J."/>
            <person name="Lind A.E."/>
            <person name="van Eijk R."/>
            <person name="Schleper C."/>
            <person name="Guy L."/>
            <person name="Ettema T.J."/>
        </authorList>
    </citation>
    <scope>NUCLEOTIDE SEQUENCE</scope>
</reference>
<dbReference type="NCBIfam" id="NF033644">
    <property type="entry name" value="antiterm_UpxY"/>
    <property type="match status" value="1"/>
</dbReference>
<dbReference type="InterPro" id="IPR008991">
    <property type="entry name" value="Translation_prot_SH3-like_sf"/>
</dbReference>
<evidence type="ECO:0000256" key="1">
    <source>
        <dbReference type="ARBA" id="ARBA00022814"/>
    </source>
</evidence>
<organism evidence="6">
    <name type="scientific">marine sediment metagenome</name>
    <dbReference type="NCBI Taxonomy" id="412755"/>
    <lineage>
        <taxon>unclassified sequences</taxon>
        <taxon>metagenomes</taxon>
        <taxon>ecological metagenomes</taxon>
    </lineage>
</organism>
<dbReference type="InterPro" id="IPR006645">
    <property type="entry name" value="NGN-like_dom"/>
</dbReference>
<feature type="domain" description="NusG-like N-terminal" evidence="4">
    <location>
        <begin position="1"/>
        <end position="100"/>
    </location>
</feature>
<dbReference type="SMART" id="SM00739">
    <property type="entry name" value="KOW"/>
    <property type="match status" value="1"/>
</dbReference>
<dbReference type="EMBL" id="LAZR01028751">
    <property type="protein sequence ID" value="KKL61667.1"/>
    <property type="molecule type" value="Genomic_DNA"/>
</dbReference>
<comment type="caution">
    <text evidence="6">The sequence shown here is derived from an EMBL/GenBank/DDBJ whole genome shotgun (WGS) entry which is preliminary data.</text>
</comment>
<dbReference type="SUPFAM" id="SSF50104">
    <property type="entry name" value="Translation proteins SH3-like domain"/>
    <property type="match status" value="1"/>
</dbReference>
<gene>
    <name evidence="6" type="ORF">LCGC14_2193040</name>
</gene>
<evidence type="ECO:0000259" key="4">
    <source>
        <dbReference type="SMART" id="SM00738"/>
    </source>
</evidence>
<proteinExistence type="predicted"/>
<dbReference type="AlphaFoldDB" id="A0A0F9GEQ0"/>
<dbReference type="PANTHER" id="PTHR30265">
    <property type="entry name" value="RHO-INTERACTING TRANSCRIPTION TERMINATION FACTOR NUSG"/>
    <property type="match status" value="1"/>
</dbReference>
<dbReference type="GO" id="GO:0031564">
    <property type="term" value="P:transcription antitermination"/>
    <property type="evidence" value="ECO:0007669"/>
    <property type="project" value="UniProtKB-KW"/>
</dbReference>
<evidence type="ECO:0000259" key="5">
    <source>
        <dbReference type="SMART" id="SM00739"/>
    </source>
</evidence>
<protein>
    <recommendedName>
        <fullName evidence="7">NusG-like N-terminal domain-containing protein</fullName>
    </recommendedName>
</protein>
<keyword evidence="1" id="KW-0889">Transcription antitermination</keyword>
<feature type="domain" description="KOW" evidence="5">
    <location>
        <begin position="111"/>
        <end position="138"/>
    </location>
</feature>
<name>A0A0F9GEQ0_9ZZZZ</name>
<accession>A0A0F9GEQ0</accession>
<keyword evidence="2" id="KW-0805">Transcription regulation</keyword>
<dbReference type="InterPro" id="IPR036735">
    <property type="entry name" value="NGN_dom_sf"/>
</dbReference>
<dbReference type="SUPFAM" id="SSF82679">
    <property type="entry name" value="N-utilization substance G protein NusG, N-terminal domain"/>
    <property type="match status" value="1"/>
</dbReference>
<keyword evidence="3" id="KW-0804">Transcription</keyword>
<dbReference type="SMART" id="SM00738">
    <property type="entry name" value="NGN"/>
    <property type="match status" value="1"/>
</dbReference>
<dbReference type="Pfam" id="PF02357">
    <property type="entry name" value="NusG"/>
    <property type="match status" value="1"/>
</dbReference>
<evidence type="ECO:0000256" key="2">
    <source>
        <dbReference type="ARBA" id="ARBA00023015"/>
    </source>
</evidence>
<sequence length="164" mass="18734">MKWYAVQTRSRHEKKVDSFLSDKGIETFLPLINTLSRRRDRKKFVDIPLFPGYIFVHVDEDEEHISSIRYTRGVASILGTDINRPTPIPDKQILGIKTIIESKVKLDPFPYLKKGTRVRVKSGPLKGVEGILVERKGSYKIVIRIDLLQRGAAAEVYIADIESI</sequence>
<dbReference type="InterPro" id="IPR043425">
    <property type="entry name" value="NusG-like"/>
</dbReference>
<dbReference type="GO" id="GO:0006354">
    <property type="term" value="P:DNA-templated transcription elongation"/>
    <property type="evidence" value="ECO:0007669"/>
    <property type="project" value="InterPro"/>
</dbReference>
<evidence type="ECO:0008006" key="7">
    <source>
        <dbReference type="Google" id="ProtNLM"/>
    </source>
</evidence>
<dbReference type="PANTHER" id="PTHR30265:SF4">
    <property type="entry name" value="KOW MOTIF FAMILY PROTEIN, EXPRESSED"/>
    <property type="match status" value="1"/>
</dbReference>